<organism evidence="1 2">
    <name type="scientific">Vitis vinifera</name>
    <name type="common">Grape</name>
    <dbReference type="NCBI Taxonomy" id="29760"/>
    <lineage>
        <taxon>Eukaryota</taxon>
        <taxon>Viridiplantae</taxon>
        <taxon>Streptophyta</taxon>
        <taxon>Embryophyta</taxon>
        <taxon>Tracheophyta</taxon>
        <taxon>Spermatophyta</taxon>
        <taxon>Magnoliopsida</taxon>
        <taxon>eudicotyledons</taxon>
        <taxon>Gunneridae</taxon>
        <taxon>Pentapetalae</taxon>
        <taxon>rosids</taxon>
        <taxon>Vitales</taxon>
        <taxon>Vitaceae</taxon>
        <taxon>Viteae</taxon>
        <taxon>Vitis</taxon>
    </lineage>
</organism>
<evidence type="ECO:0000313" key="1">
    <source>
        <dbReference type="EMBL" id="WJZ90497.1"/>
    </source>
</evidence>
<keyword evidence="2" id="KW-1185">Reference proteome</keyword>
<dbReference type="Proteomes" id="UP001227230">
    <property type="component" value="Chromosome 7"/>
</dbReference>
<evidence type="ECO:0008006" key="3">
    <source>
        <dbReference type="Google" id="ProtNLM"/>
    </source>
</evidence>
<reference evidence="1 2" key="1">
    <citation type="journal article" date="2023" name="Hortic Res">
        <title>The complete reference genome for grapevine (Vitis vinifera L.) genetics and breeding.</title>
        <authorList>
            <person name="Shi X."/>
            <person name="Cao S."/>
            <person name="Wang X."/>
            <person name="Huang S."/>
            <person name="Wang Y."/>
            <person name="Liu Z."/>
            <person name="Liu W."/>
            <person name="Leng X."/>
            <person name="Peng Y."/>
            <person name="Wang N."/>
            <person name="Wang Y."/>
            <person name="Ma Z."/>
            <person name="Xu X."/>
            <person name="Zhang F."/>
            <person name="Xue H."/>
            <person name="Zhong H."/>
            <person name="Wang Y."/>
            <person name="Zhang K."/>
            <person name="Velt A."/>
            <person name="Avia K."/>
            <person name="Holtgrawe D."/>
            <person name="Grimplet J."/>
            <person name="Matus J.T."/>
            <person name="Ware D."/>
            <person name="Wu X."/>
            <person name="Wang H."/>
            <person name="Liu C."/>
            <person name="Fang Y."/>
            <person name="Rustenholz C."/>
            <person name="Cheng Z."/>
            <person name="Xiao H."/>
            <person name="Zhou Y."/>
        </authorList>
    </citation>
    <scope>NUCLEOTIDE SEQUENCE [LARGE SCALE GENOMIC DNA]</scope>
    <source>
        <strain evidence="2">cv. Pinot noir / PN40024</strain>
        <tissue evidence="1">Leaf</tissue>
    </source>
</reference>
<accession>A0ABY9C647</accession>
<evidence type="ECO:0000313" key="2">
    <source>
        <dbReference type="Proteomes" id="UP001227230"/>
    </source>
</evidence>
<name>A0ABY9C647_VITVI</name>
<sequence>MNVKNHINKFNKCITHLLSVDIEVDKKDPPIILLASLLKSYKRVVIILLIGKTTLVMNEVPTTFLEKENIKQPSCLSHIGQTLVMNSKSHHGRSKSRGRYYDVLNHTFEGI</sequence>
<gene>
    <name evidence="1" type="ORF">VitviT2T_009637</name>
</gene>
<proteinExistence type="predicted"/>
<dbReference type="EMBL" id="CP126654">
    <property type="protein sequence ID" value="WJZ90497.1"/>
    <property type="molecule type" value="Genomic_DNA"/>
</dbReference>
<protein>
    <recommendedName>
        <fullName evidence="3">Retrovirus-related Pol polyprotein from transposon TNT 1-94</fullName>
    </recommendedName>
</protein>
<dbReference type="Pfam" id="PF14223">
    <property type="entry name" value="Retrotran_gag_2"/>
    <property type="match status" value="1"/>
</dbReference>